<keyword evidence="2" id="KW-0805">Transcription regulation</keyword>
<dbReference type="PANTHER" id="PTHR31391">
    <property type="entry name" value="B3 DOMAIN-CONTAINING PROTEIN OS11G0197600-RELATED"/>
    <property type="match status" value="1"/>
</dbReference>
<reference evidence="8" key="1">
    <citation type="submission" date="2018-02" db="EMBL/GenBank/DDBJ databases">
        <authorList>
            <person name="Cohen D.B."/>
            <person name="Kent A.D."/>
        </authorList>
    </citation>
    <scope>NUCLEOTIDE SEQUENCE</scope>
</reference>
<dbReference type="PROSITE" id="PS50863">
    <property type="entry name" value="B3"/>
    <property type="match status" value="2"/>
</dbReference>
<name>A0A2N9ITR9_FAGSY</name>
<keyword evidence="4" id="KW-0804">Transcription</keyword>
<feature type="compositionally biased region" description="Acidic residues" evidence="6">
    <location>
        <begin position="169"/>
        <end position="181"/>
    </location>
</feature>
<dbReference type="Gene3D" id="2.40.330.10">
    <property type="entry name" value="DNA-binding pseudobarrel domain"/>
    <property type="match status" value="2"/>
</dbReference>
<dbReference type="SUPFAM" id="SSF101936">
    <property type="entry name" value="DNA-binding pseudobarrel domain"/>
    <property type="match status" value="2"/>
</dbReference>
<evidence type="ECO:0000256" key="3">
    <source>
        <dbReference type="ARBA" id="ARBA00023125"/>
    </source>
</evidence>
<keyword evidence="3" id="KW-0238">DNA-binding</keyword>
<dbReference type="GO" id="GO:0003677">
    <property type="term" value="F:DNA binding"/>
    <property type="evidence" value="ECO:0007669"/>
    <property type="project" value="UniProtKB-KW"/>
</dbReference>
<feature type="domain" description="TF-B3" evidence="7">
    <location>
        <begin position="270"/>
        <end position="369"/>
    </location>
</feature>
<dbReference type="InterPro" id="IPR015300">
    <property type="entry name" value="DNA-bd_pseudobarrel_sf"/>
</dbReference>
<evidence type="ECO:0000256" key="6">
    <source>
        <dbReference type="SAM" id="MobiDB-lite"/>
    </source>
</evidence>
<dbReference type="CDD" id="cd10017">
    <property type="entry name" value="B3_DNA"/>
    <property type="match status" value="2"/>
</dbReference>
<evidence type="ECO:0000259" key="7">
    <source>
        <dbReference type="PROSITE" id="PS50863"/>
    </source>
</evidence>
<evidence type="ECO:0000256" key="4">
    <source>
        <dbReference type="ARBA" id="ARBA00023163"/>
    </source>
</evidence>
<protein>
    <recommendedName>
        <fullName evidence="7">TF-B3 domain-containing protein</fullName>
    </recommendedName>
</protein>
<comment type="subcellular location">
    <subcellularLocation>
        <location evidence="1">Nucleus</location>
    </subcellularLocation>
</comment>
<evidence type="ECO:0000313" key="8">
    <source>
        <dbReference type="EMBL" id="SPD28817.1"/>
    </source>
</evidence>
<organism evidence="8">
    <name type="scientific">Fagus sylvatica</name>
    <name type="common">Beechnut</name>
    <dbReference type="NCBI Taxonomy" id="28930"/>
    <lineage>
        <taxon>Eukaryota</taxon>
        <taxon>Viridiplantae</taxon>
        <taxon>Streptophyta</taxon>
        <taxon>Embryophyta</taxon>
        <taxon>Tracheophyta</taxon>
        <taxon>Spermatophyta</taxon>
        <taxon>Magnoliopsida</taxon>
        <taxon>eudicotyledons</taxon>
        <taxon>Gunneridae</taxon>
        <taxon>Pentapetalae</taxon>
        <taxon>rosids</taxon>
        <taxon>fabids</taxon>
        <taxon>Fagales</taxon>
        <taxon>Fagaceae</taxon>
        <taxon>Fagus</taxon>
    </lineage>
</organism>
<dbReference type="GO" id="GO:0005634">
    <property type="term" value="C:nucleus"/>
    <property type="evidence" value="ECO:0007669"/>
    <property type="project" value="UniProtKB-SubCell"/>
</dbReference>
<dbReference type="EMBL" id="OIVN01006247">
    <property type="protein sequence ID" value="SPD28817.1"/>
    <property type="molecule type" value="Genomic_DNA"/>
</dbReference>
<feature type="compositionally biased region" description="Basic residues" evidence="6">
    <location>
        <begin position="381"/>
        <end position="390"/>
    </location>
</feature>
<accession>A0A2N9ITR9</accession>
<feature type="region of interest" description="Disordered" evidence="6">
    <location>
        <begin position="377"/>
        <end position="408"/>
    </location>
</feature>
<feature type="domain" description="TF-B3" evidence="7">
    <location>
        <begin position="22"/>
        <end position="115"/>
    </location>
</feature>
<evidence type="ECO:0000256" key="5">
    <source>
        <dbReference type="ARBA" id="ARBA00023242"/>
    </source>
</evidence>
<dbReference type="PANTHER" id="PTHR31391:SF157">
    <property type="entry name" value="B3 DOMAIN-CONTAINING PROTEIN REM16"/>
    <property type="match status" value="1"/>
</dbReference>
<proteinExistence type="predicted"/>
<dbReference type="SMART" id="SM01019">
    <property type="entry name" value="B3"/>
    <property type="match status" value="2"/>
</dbReference>
<dbReference type="InterPro" id="IPR003340">
    <property type="entry name" value="B3_DNA-bd"/>
</dbReference>
<dbReference type="AlphaFoldDB" id="A0A2N9ITR9"/>
<gene>
    <name evidence="8" type="ORF">FSB_LOCUS56699</name>
</gene>
<dbReference type="Pfam" id="PF02362">
    <property type="entry name" value="B3"/>
    <property type="match status" value="2"/>
</dbReference>
<feature type="region of interest" description="Disordered" evidence="6">
    <location>
        <begin position="200"/>
        <end position="236"/>
    </location>
</feature>
<evidence type="ECO:0000256" key="1">
    <source>
        <dbReference type="ARBA" id="ARBA00004123"/>
    </source>
</evidence>
<feature type="region of interest" description="Disordered" evidence="6">
    <location>
        <begin position="154"/>
        <end position="184"/>
    </location>
</feature>
<evidence type="ECO:0000256" key="2">
    <source>
        <dbReference type="ARBA" id="ARBA00023015"/>
    </source>
</evidence>
<keyword evidence="5" id="KW-0539">Nucleus</keyword>
<sequence>MGELCKDWNKWAEDIYWSHFQTIHFTQFLISGYDRQLAIPKKFVDNLKKKLPQSVTLKGPSGLTWNVDLTTNDDTVFFNHGWQEFVKDHSLEETDLLVFRYDGGSQFDVLIFDGNNLCERGASYFVRKCEHTEHDNGCLVKKKLREGSIDNVLTPLDDGVASPVNSISDDTDDTDDTDDNDTVPSEQCIKSLIAHKRTRQNARQCVGSKKEPATNGKGVKSTPSDDAVCSPITKSGAKPQNYASNRRLVTEDEIKNALLLAQAASTDESFLIVMRPTHVYKRFFVYIPSERLTDHLSSENQDIFLRCNNDTWRTRYNFYPSRRYGGITGGWKHFALDNNLEEFDVCLFKPAADTIEDTVVLDVSIFRVVQEITPPTLSTPARKRGRRKLIKSTDSMSLSDGTEPPSPFRSPTTFRFTFQSSDLVLYGGVLLEVLGGSSIQRVLSLLSVRLGHSSGRRSSLVEDVWWASGSKPFAVPDIGCCRWS</sequence>
<dbReference type="InterPro" id="IPR044837">
    <property type="entry name" value="REM16-like"/>
</dbReference>